<feature type="signal peptide" evidence="2">
    <location>
        <begin position="1"/>
        <end position="33"/>
    </location>
</feature>
<dbReference type="InterPro" id="IPR013830">
    <property type="entry name" value="SGNH_hydro"/>
</dbReference>
<proteinExistence type="predicted"/>
<gene>
    <name evidence="4" type="ORF">GCM10023335_52130</name>
</gene>
<protein>
    <submittedName>
        <fullName evidence="4">SGNH/GDSL hydrolase family protein</fullName>
    </submittedName>
</protein>
<dbReference type="EMBL" id="BAABKB010000021">
    <property type="protein sequence ID" value="GAA5021329.1"/>
    <property type="molecule type" value="Genomic_DNA"/>
</dbReference>
<dbReference type="CDD" id="cd01823">
    <property type="entry name" value="SEST_like"/>
    <property type="match status" value="1"/>
</dbReference>
<organism evidence="4 5">
    <name type="scientific">Streptomyces siamensis</name>
    <dbReference type="NCBI Taxonomy" id="1274986"/>
    <lineage>
        <taxon>Bacteria</taxon>
        <taxon>Bacillati</taxon>
        <taxon>Actinomycetota</taxon>
        <taxon>Actinomycetes</taxon>
        <taxon>Kitasatosporales</taxon>
        <taxon>Streptomycetaceae</taxon>
        <taxon>Streptomyces</taxon>
    </lineage>
</organism>
<feature type="region of interest" description="Disordered" evidence="1">
    <location>
        <begin position="280"/>
        <end position="307"/>
    </location>
</feature>
<dbReference type="Proteomes" id="UP001501759">
    <property type="component" value="Unassembled WGS sequence"/>
</dbReference>
<evidence type="ECO:0000313" key="4">
    <source>
        <dbReference type="EMBL" id="GAA5021329.1"/>
    </source>
</evidence>
<evidence type="ECO:0000259" key="3">
    <source>
        <dbReference type="Pfam" id="PF13472"/>
    </source>
</evidence>
<evidence type="ECO:0000256" key="1">
    <source>
        <dbReference type="SAM" id="MobiDB-lite"/>
    </source>
</evidence>
<feature type="chain" id="PRO_5046926869" evidence="2">
    <location>
        <begin position="34"/>
        <end position="307"/>
    </location>
</feature>
<dbReference type="InterPro" id="IPR036514">
    <property type="entry name" value="SGNH_hydro_sf"/>
</dbReference>
<evidence type="ECO:0000313" key="5">
    <source>
        <dbReference type="Proteomes" id="UP001501759"/>
    </source>
</evidence>
<name>A0ABP9J5J4_9ACTN</name>
<dbReference type="SUPFAM" id="SSF52266">
    <property type="entry name" value="SGNH hydrolase"/>
    <property type="match status" value="1"/>
</dbReference>
<dbReference type="RefSeq" id="WP_345654071.1">
    <property type="nucleotide sequence ID" value="NZ_BAABKB010000021.1"/>
</dbReference>
<evidence type="ECO:0000256" key="2">
    <source>
        <dbReference type="SAM" id="SignalP"/>
    </source>
</evidence>
<dbReference type="Pfam" id="PF13472">
    <property type="entry name" value="Lipase_GDSL_2"/>
    <property type="match status" value="1"/>
</dbReference>
<keyword evidence="4" id="KW-0378">Hydrolase</keyword>
<keyword evidence="5" id="KW-1185">Reference proteome</keyword>
<dbReference type="PANTHER" id="PTHR37981">
    <property type="entry name" value="LIPASE 2"/>
    <property type="match status" value="1"/>
</dbReference>
<dbReference type="GO" id="GO:0016787">
    <property type="term" value="F:hydrolase activity"/>
    <property type="evidence" value="ECO:0007669"/>
    <property type="project" value="UniProtKB-KW"/>
</dbReference>
<dbReference type="InterPro" id="IPR037460">
    <property type="entry name" value="SEST-like"/>
</dbReference>
<accession>A0ABP9J5J4</accession>
<dbReference type="PANTHER" id="PTHR37981:SF1">
    <property type="entry name" value="SGNH HYDROLASE-TYPE ESTERASE DOMAIN-CONTAINING PROTEIN"/>
    <property type="match status" value="1"/>
</dbReference>
<keyword evidence="2" id="KW-0732">Signal</keyword>
<dbReference type="Gene3D" id="3.40.50.1110">
    <property type="entry name" value="SGNH hydrolase"/>
    <property type="match status" value="1"/>
</dbReference>
<sequence>MRGHTLRRLFPTSGAARVMTVGTALLSAGAALATSVAASADAATDSRHRVDYVALGDSYASAPLVPNQSDPTCLRSDHNYPSLVARSTGATLTDVSCAGATTAHMASAQGAVPAQFDALDRGTDLVTVTIGGNDIGFSTVLGTCAQLSATDPAGAPCRTHYMGTGPDTITESIEQTAPKIAQVIRGIRHRAPHARVVVVGYPDLFPEDGVGCTSAKVPLAAGDFAYLRDKEKELNGMLARQARRGGAEYVNTYAPTVGHDLCQPTGNRWIETFAPETPAAPVHPNAAGESAMAGAVERGLSRHASHR</sequence>
<feature type="domain" description="SGNH hydrolase-type esterase" evidence="3">
    <location>
        <begin position="54"/>
        <end position="289"/>
    </location>
</feature>
<reference evidence="5" key="1">
    <citation type="journal article" date="2019" name="Int. J. Syst. Evol. Microbiol.">
        <title>The Global Catalogue of Microorganisms (GCM) 10K type strain sequencing project: providing services to taxonomists for standard genome sequencing and annotation.</title>
        <authorList>
            <consortium name="The Broad Institute Genomics Platform"/>
            <consortium name="The Broad Institute Genome Sequencing Center for Infectious Disease"/>
            <person name="Wu L."/>
            <person name="Ma J."/>
        </authorList>
    </citation>
    <scope>NUCLEOTIDE SEQUENCE [LARGE SCALE GENOMIC DNA]</scope>
    <source>
        <strain evidence="5">JCM 18409</strain>
    </source>
</reference>
<comment type="caution">
    <text evidence="4">The sequence shown here is derived from an EMBL/GenBank/DDBJ whole genome shotgun (WGS) entry which is preliminary data.</text>
</comment>